<dbReference type="Proteomes" id="UP000199572">
    <property type="component" value="Unassembled WGS sequence"/>
</dbReference>
<keyword evidence="1" id="KW-1133">Transmembrane helix</keyword>
<reference evidence="3 4" key="1">
    <citation type="submission" date="2016-10" db="EMBL/GenBank/DDBJ databases">
        <authorList>
            <person name="de Groot N.N."/>
        </authorList>
    </citation>
    <scope>NUCLEOTIDE SEQUENCE [LARGE SCALE GENOMIC DNA]</scope>
    <source>
        <strain evidence="3 4">DSM 18610</strain>
    </source>
</reference>
<keyword evidence="1" id="KW-0472">Membrane</keyword>
<name>A0A1H9N8L9_9SPHI</name>
<keyword evidence="1" id="KW-0812">Transmembrane</keyword>
<evidence type="ECO:0000256" key="2">
    <source>
        <dbReference type="SAM" id="SignalP"/>
    </source>
</evidence>
<feature type="signal peptide" evidence="2">
    <location>
        <begin position="1"/>
        <end position="18"/>
    </location>
</feature>
<feature type="chain" id="PRO_5011520244" description="PEP-CTERM protein-sorting domain-containing protein" evidence="2">
    <location>
        <begin position="19"/>
        <end position="134"/>
    </location>
</feature>
<evidence type="ECO:0000256" key="1">
    <source>
        <dbReference type="SAM" id="Phobius"/>
    </source>
</evidence>
<sequence>MFRFLTAVLLLTSSLCFADTGCRSDNLTNVYTQITSTSSNYNGSRVYERSPRLTYSTLFCQVSTGTRCYIRTTDQSECVGCPYVNPYYYQSGIIYNYTVVRCPIDDYVIFLLLIAAGSGFYFLRRGSLNFFPKA</sequence>
<feature type="transmembrane region" description="Helical" evidence="1">
    <location>
        <begin position="107"/>
        <end position="123"/>
    </location>
</feature>
<accession>A0A1H9N8L9</accession>
<gene>
    <name evidence="3" type="ORF">SAMN04488023_10793</name>
</gene>
<dbReference type="EMBL" id="FOGG01000007">
    <property type="protein sequence ID" value="SER32009.1"/>
    <property type="molecule type" value="Genomic_DNA"/>
</dbReference>
<protein>
    <recommendedName>
        <fullName evidence="5">PEP-CTERM protein-sorting domain-containing protein</fullName>
    </recommendedName>
</protein>
<keyword evidence="2" id="KW-0732">Signal</keyword>
<proteinExistence type="predicted"/>
<evidence type="ECO:0000313" key="3">
    <source>
        <dbReference type="EMBL" id="SER32009.1"/>
    </source>
</evidence>
<evidence type="ECO:0000313" key="4">
    <source>
        <dbReference type="Proteomes" id="UP000199572"/>
    </source>
</evidence>
<evidence type="ECO:0008006" key="5">
    <source>
        <dbReference type="Google" id="ProtNLM"/>
    </source>
</evidence>
<dbReference type="AlphaFoldDB" id="A0A1H9N8L9"/>
<keyword evidence="4" id="KW-1185">Reference proteome</keyword>
<organism evidence="3 4">
    <name type="scientific">Pedobacter rhizosphaerae</name>
    <dbReference type="NCBI Taxonomy" id="390241"/>
    <lineage>
        <taxon>Bacteria</taxon>
        <taxon>Pseudomonadati</taxon>
        <taxon>Bacteroidota</taxon>
        <taxon>Sphingobacteriia</taxon>
        <taxon>Sphingobacteriales</taxon>
        <taxon>Sphingobacteriaceae</taxon>
        <taxon>Pedobacter</taxon>
    </lineage>
</organism>